<reference evidence="2" key="1">
    <citation type="submission" date="2016-04" db="EMBL/GenBank/DDBJ databases">
        <authorList>
            <person name="Evans L.H."/>
            <person name="Alamgir A."/>
            <person name="Owens N."/>
            <person name="Weber N.D."/>
            <person name="Virtaneva K."/>
            <person name="Barbian K."/>
            <person name="Babar A."/>
            <person name="Rosenke K."/>
        </authorList>
    </citation>
    <scope>NUCLEOTIDE SEQUENCE</scope>
    <source>
        <strain evidence="2">86</strain>
    </source>
</reference>
<dbReference type="EMBL" id="FLUO01000001">
    <property type="protein sequence ID" value="SBW09117.1"/>
    <property type="molecule type" value="Genomic_DNA"/>
</dbReference>
<gene>
    <name evidence="2" type="ORF">KL86APRO_12519</name>
</gene>
<feature type="transmembrane region" description="Helical" evidence="1">
    <location>
        <begin position="86"/>
        <end position="110"/>
    </location>
</feature>
<organism evidence="2">
    <name type="scientific">uncultured Alphaproteobacteria bacterium</name>
    <dbReference type="NCBI Taxonomy" id="91750"/>
    <lineage>
        <taxon>Bacteria</taxon>
        <taxon>Pseudomonadati</taxon>
        <taxon>Pseudomonadota</taxon>
        <taxon>Alphaproteobacteria</taxon>
        <taxon>environmental samples</taxon>
    </lineage>
</organism>
<sequence>MMTSFASAFPAHLFVAAALLAIGVALLDGLALAFWRRWLGGWGGDFPRSVKILALCTFLGAQYLGAAWPLLFPGTWTIPAALAAPWAYTAAALAWVGLPVFLTGVCLWFVTNHNNGGPQGTGGPERYGWAGLGYPIAYPFRDLIPDVRIFGSVAIRATTWTAFGELWLGAVTGLAIGVPLGCLLAYRFFCFALSHALSIL</sequence>
<keyword evidence="1" id="KW-1133">Transmembrane helix</keyword>
<dbReference type="AlphaFoldDB" id="A0A212KBW3"/>
<keyword evidence="1" id="KW-0472">Membrane</keyword>
<feature type="transmembrane region" description="Helical" evidence="1">
    <location>
        <begin position="166"/>
        <end position="189"/>
    </location>
</feature>
<name>A0A212KBW3_9PROT</name>
<accession>A0A212KBW3</accession>
<protein>
    <submittedName>
        <fullName evidence="2">Uncharacterized protein</fullName>
    </submittedName>
</protein>
<feature type="transmembrane region" description="Helical" evidence="1">
    <location>
        <begin position="52"/>
        <end position="74"/>
    </location>
</feature>
<proteinExistence type="predicted"/>
<evidence type="ECO:0000313" key="2">
    <source>
        <dbReference type="EMBL" id="SBW09117.1"/>
    </source>
</evidence>
<keyword evidence="1" id="KW-0812">Transmembrane</keyword>
<evidence type="ECO:0000256" key="1">
    <source>
        <dbReference type="SAM" id="Phobius"/>
    </source>
</evidence>